<comment type="caution">
    <text evidence="4">The sequence shown here is derived from an EMBL/GenBank/DDBJ whole genome shotgun (WGS) entry which is preliminary data.</text>
</comment>
<evidence type="ECO:0000313" key="4">
    <source>
        <dbReference type="EMBL" id="GBE81089.1"/>
    </source>
</evidence>
<evidence type="ECO:0000256" key="2">
    <source>
        <dbReference type="SAM" id="SignalP"/>
    </source>
</evidence>
<keyword evidence="5" id="KW-1185">Reference proteome</keyword>
<evidence type="ECO:0000256" key="1">
    <source>
        <dbReference type="SAM" id="Phobius"/>
    </source>
</evidence>
<evidence type="ECO:0000259" key="3">
    <source>
        <dbReference type="Pfam" id="PF21294"/>
    </source>
</evidence>
<feature type="signal peptide" evidence="2">
    <location>
        <begin position="1"/>
        <end position="21"/>
    </location>
</feature>
<proteinExistence type="predicted"/>
<evidence type="ECO:0000313" key="5">
    <source>
        <dbReference type="Proteomes" id="UP000287166"/>
    </source>
</evidence>
<feature type="domain" description="Polysaccharide lyase 14" evidence="3">
    <location>
        <begin position="96"/>
        <end position="304"/>
    </location>
</feature>
<dbReference type="InterPro" id="IPR048958">
    <property type="entry name" value="Polysacc_lyase_14"/>
</dbReference>
<reference evidence="4 5" key="1">
    <citation type="journal article" date="2018" name="Sci. Rep.">
        <title>Genome sequence of the cauliflower mushroom Sparassis crispa (Hanabiratake) and its association with beneficial usage.</title>
        <authorList>
            <person name="Kiyama R."/>
            <person name="Furutani Y."/>
            <person name="Kawaguchi K."/>
            <person name="Nakanishi T."/>
        </authorList>
    </citation>
    <scope>NUCLEOTIDE SEQUENCE [LARGE SCALE GENOMIC DNA]</scope>
</reference>
<dbReference type="Proteomes" id="UP000287166">
    <property type="component" value="Unassembled WGS sequence"/>
</dbReference>
<keyword evidence="2" id="KW-0732">Signal</keyword>
<dbReference type="AlphaFoldDB" id="A0A401GFZ6"/>
<dbReference type="PANTHER" id="PTHR40124:SF1">
    <property type="entry name" value="DISAGGREGATASE RELATED REPEAT PROTEIN"/>
    <property type="match status" value="1"/>
</dbReference>
<dbReference type="EMBL" id="BFAD01000003">
    <property type="protein sequence ID" value="GBE81089.1"/>
    <property type="molecule type" value="Genomic_DNA"/>
</dbReference>
<dbReference type="InParanoid" id="A0A401GFZ6"/>
<dbReference type="RefSeq" id="XP_027612002.1">
    <property type="nucleotide sequence ID" value="XM_027756201.1"/>
</dbReference>
<dbReference type="Pfam" id="PF21294">
    <property type="entry name" value="Polysacc_lyase_14"/>
    <property type="match status" value="1"/>
</dbReference>
<gene>
    <name evidence="4" type="ORF">SCP_0308140</name>
</gene>
<feature type="chain" id="PRO_5019118679" evidence="2">
    <location>
        <begin position="22"/>
        <end position="359"/>
    </location>
</feature>
<sequence length="359" mass="37543">MFPLVLIISTLLCPSFVASTASPVVTPAAVAAKYSLSASTSLPFPTATLSSSDTQSYLSSSWPLQGGIDRGMYLAFVDDPFPTSSPSSSAGIPEPTGPVLQVTYPAGSYSNNTGGAQFYAAWGGSNGAPFNSMVLTYEVAFDSDFNWVMGGKLPGLRGGPDDDGCSGGSGANGSNCFTARLMWRTDGQGEVYSYFLPTSELCASPDFICNNDGYGTSIDRGSFSFVAGAWNRVTLYVGLNSLLNSSDGQVALYYNNTLALTETDLQYRNSSGINIGGLFFSTFFGGSTTAWATPQTVHTYFRDFQMWGSTAAASPVSSSPPASTSTGSKPSGASSVQVAWISLAGVLFVDVFFAGGLFW</sequence>
<dbReference type="Gene3D" id="2.60.120.200">
    <property type="match status" value="1"/>
</dbReference>
<keyword evidence="4" id="KW-0456">Lyase</keyword>
<dbReference type="OrthoDB" id="2395160at2759"/>
<keyword evidence="1" id="KW-0472">Membrane</keyword>
<dbReference type="PANTHER" id="PTHR40124">
    <property type="match status" value="1"/>
</dbReference>
<protein>
    <submittedName>
        <fullName evidence="4">Polysaccharide lyase family 14 protein</fullName>
    </submittedName>
</protein>
<feature type="transmembrane region" description="Helical" evidence="1">
    <location>
        <begin position="338"/>
        <end position="358"/>
    </location>
</feature>
<dbReference type="GeneID" id="38778006"/>
<accession>A0A401GFZ6</accession>
<keyword evidence="1" id="KW-1133">Transmembrane helix</keyword>
<keyword evidence="1" id="KW-0812">Transmembrane</keyword>
<name>A0A401GFZ6_9APHY</name>
<organism evidence="4 5">
    <name type="scientific">Sparassis crispa</name>
    <dbReference type="NCBI Taxonomy" id="139825"/>
    <lineage>
        <taxon>Eukaryota</taxon>
        <taxon>Fungi</taxon>
        <taxon>Dikarya</taxon>
        <taxon>Basidiomycota</taxon>
        <taxon>Agaricomycotina</taxon>
        <taxon>Agaricomycetes</taxon>
        <taxon>Polyporales</taxon>
        <taxon>Sparassidaceae</taxon>
        <taxon>Sparassis</taxon>
    </lineage>
</organism>
<dbReference type="GO" id="GO:0016829">
    <property type="term" value="F:lyase activity"/>
    <property type="evidence" value="ECO:0007669"/>
    <property type="project" value="UniProtKB-KW"/>
</dbReference>